<dbReference type="Gene3D" id="3.30.9.10">
    <property type="entry name" value="D-Amino Acid Oxidase, subunit A, domain 2"/>
    <property type="match status" value="1"/>
</dbReference>
<keyword evidence="4" id="KW-1185">Reference proteome</keyword>
<dbReference type="GO" id="GO:0005737">
    <property type="term" value="C:cytoplasm"/>
    <property type="evidence" value="ECO:0007669"/>
    <property type="project" value="TreeGrafter"/>
</dbReference>
<name>A0A3E0VEI7_9MICO</name>
<evidence type="ECO:0000259" key="2">
    <source>
        <dbReference type="Pfam" id="PF01266"/>
    </source>
</evidence>
<evidence type="ECO:0000313" key="3">
    <source>
        <dbReference type="EMBL" id="RFA07963.1"/>
    </source>
</evidence>
<evidence type="ECO:0000313" key="4">
    <source>
        <dbReference type="Proteomes" id="UP000256486"/>
    </source>
</evidence>
<dbReference type="RefSeq" id="WP_116413382.1">
    <property type="nucleotide sequence ID" value="NZ_NBWZ01000001.1"/>
</dbReference>
<dbReference type="PANTHER" id="PTHR13847">
    <property type="entry name" value="SARCOSINE DEHYDROGENASE-RELATED"/>
    <property type="match status" value="1"/>
</dbReference>
<dbReference type="InterPro" id="IPR006076">
    <property type="entry name" value="FAD-dep_OxRdtase"/>
</dbReference>
<feature type="domain" description="FAD dependent oxidoreductase" evidence="2">
    <location>
        <begin position="7"/>
        <end position="356"/>
    </location>
</feature>
<dbReference type="EMBL" id="NBWZ01000001">
    <property type="protein sequence ID" value="RFA07963.1"/>
    <property type="molecule type" value="Genomic_DNA"/>
</dbReference>
<accession>A0A3E0VEI7</accession>
<dbReference type="PANTHER" id="PTHR13847:SF287">
    <property type="entry name" value="FAD-DEPENDENT OXIDOREDUCTASE DOMAIN-CONTAINING PROTEIN 1"/>
    <property type="match status" value="1"/>
</dbReference>
<dbReference type="Pfam" id="PF01266">
    <property type="entry name" value="DAO"/>
    <property type="match status" value="1"/>
</dbReference>
<keyword evidence="1" id="KW-0560">Oxidoreductase</keyword>
<comment type="caution">
    <text evidence="3">The sequence shown here is derived from an EMBL/GenBank/DDBJ whole genome shotgun (WGS) entry which is preliminary data.</text>
</comment>
<dbReference type="OrthoDB" id="9806257at2"/>
<proteinExistence type="predicted"/>
<dbReference type="AlphaFoldDB" id="A0A3E0VEI7"/>
<dbReference type="Proteomes" id="UP000256486">
    <property type="component" value="Unassembled WGS sequence"/>
</dbReference>
<dbReference type="InterPro" id="IPR036188">
    <property type="entry name" value="FAD/NAD-bd_sf"/>
</dbReference>
<gene>
    <name evidence="3" type="ORF">B7R54_01085</name>
</gene>
<reference evidence="3 4" key="1">
    <citation type="submission" date="2017-04" db="EMBL/GenBank/DDBJ databases">
        <title>Comparative genome analysis of Subtercola boreus.</title>
        <authorList>
            <person name="Cho Y.-J."/>
            <person name="Cho A."/>
            <person name="Kim O.-S."/>
            <person name="Lee J.-I."/>
        </authorList>
    </citation>
    <scope>NUCLEOTIDE SEQUENCE [LARGE SCALE GENOMIC DNA]</scope>
    <source>
        <strain evidence="3 4">K300</strain>
    </source>
</reference>
<dbReference type="SUPFAM" id="SSF51905">
    <property type="entry name" value="FAD/NAD(P)-binding domain"/>
    <property type="match status" value="1"/>
</dbReference>
<protein>
    <recommendedName>
        <fullName evidence="2">FAD dependent oxidoreductase domain-containing protein</fullName>
    </recommendedName>
</protein>
<organism evidence="3 4">
    <name type="scientific">Subtercola boreus</name>
    <dbReference type="NCBI Taxonomy" id="120213"/>
    <lineage>
        <taxon>Bacteria</taxon>
        <taxon>Bacillati</taxon>
        <taxon>Actinomycetota</taxon>
        <taxon>Actinomycetes</taxon>
        <taxon>Micrococcales</taxon>
        <taxon>Microbacteriaceae</taxon>
        <taxon>Subtercola</taxon>
    </lineage>
</organism>
<dbReference type="Gene3D" id="3.50.50.60">
    <property type="entry name" value="FAD/NAD(P)-binding domain"/>
    <property type="match status" value="1"/>
</dbReference>
<sequence>MSVHEADILIVGGGIAGQSLAAALVGAGGAAPGGASGSAPRVIVVEAENTLGHHTSSRSASQMQPSYGPPEIRALTAATLGLMPGIERALGTSILSPRPLIWCGLRGSLAQVDSVLATVPDAREGSIAEAVSLLPALRARALESIAFDQNAKEVDVTALLGHYRERMSAGGVSVLQGSPVTDARPTSDGWSVTAGEALIRAGVVVNAAGAWADPLAGLFGMAPRGLQAYRRTIAVAPATGRPVDPSWPMACDMGDTFYFRPQGSEILASPLEDLPSAAEDARPRASDIADATRRINAVTDLALGAPTRSWTGLRTLSPTGLPIVGREPGDPTFYWLAGQGGYGIQTSAALGRLVAADLLGQPAGLGDAAAAAFARLEPTSAASPAAPASPAA</sequence>
<dbReference type="GO" id="GO:0016491">
    <property type="term" value="F:oxidoreductase activity"/>
    <property type="evidence" value="ECO:0007669"/>
    <property type="project" value="UniProtKB-KW"/>
</dbReference>
<evidence type="ECO:0000256" key="1">
    <source>
        <dbReference type="ARBA" id="ARBA00023002"/>
    </source>
</evidence>